<sequence>MHYDLGNPMVTSSPVALILVGFVPRIQTNTCLRCCSVAYCYDNEDVNEALAEVKLSLPTGLLVLGIIDLLPQDQKPSLRPTDLPVSGSVEVTSAGEVSSFKILINGEPAITEFRDNMDVLMRKELLEVVLLPDTPEASQTPKHNQRDMIRALDQLQTEGQVTANGGEARNMEEGFREGCDSKLTVRKWAGGLPCRAGYEDKRCVYVRAVERLRGTFPLAASVCYCYWGDPAHQAIGPSLLETLQRATKGIGSVSSSVSVYKPRGLGHYLCVVDADISMLYRERLARLWGCTSEEFDYKHAIRKAPDYLENPLYLLPDADLPDVDSDGHLLCSGPFDYFHTAEDKVWGIGHRAAQMILSWYRRHGTLRAVPCLNEIEEVLHKVDPQRLEHSPIGSIEILQLITNYTGKQSRLLHVPDAKKVSELGPQLRQHFSAPDAPPVYIGSGGRSCVVAGVDLVPSSYRVRRFLVVDPRYTSGDASGKDLIRKGLLGWKGADYWTNSGQKFVNVLLPST</sequence>
<name>A0A7J6MDK8_PERCH</name>
<keyword evidence="1" id="KW-0378">Hydrolase</keyword>
<evidence type="ECO:0000313" key="3">
    <source>
        <dbReference type="EMBL" id="KAF4669659.1"/>
    </source>
</evidence>
<dbReference type="AlphaFoldDB" id="A0A7J6MDK8"/>
<accession>A0A7J6MDK8</accession>
<dbReference type="Proteomes" id="UP000591131">
    <property type="component" value="Unassembled WGS sequence"/>
</dbReference>
<dbReference type="EMBL" id="JAAPAO010000166">
    <property type="protein sequence ID" value="KAF4669659.1"/>
    <property type="molecule type" value="Genomic_DNA"/>
</dbReference>
<dbReference type="PANTHER" id="PTHR48153:SF2">
    <property type="entry name" value="UFM1-SPECIFIC PROTEASE 2"/>
    <property type="match status" value="1"/>
</dbReference>
<proteinExistence type="predicted"/>
<protein>
    <submittedName>
        <fullName evidence="3">Ufsp2p</fullName>
    </submittedName>
</protein>
<keyword evidence="4" id="KW-1185">Reference proteome</keyword>
<dbReference type="InterPro" id="IPR012462">
    <property type="entry name" value="UFSP1/2_DUB_cat"/>
</dbReference>
<evidence type="ECO:0000256" key="1">
    <source>
        <dbReference type="ARBA" id="ARBA00022801"/>
    </source>
</evidence>
<dbReference type="GO" id="GO:0071567">
    <property type="term" value="F:deUFMylase activity"/>
    <property type="evidence" value="ECO:0007669"/>
    <property type="project" value="TreeGrafter"/>
</dbReference>
<dbReference type="OrthoDB" id="417506at2759"/>
<dbReference type="Gene3D" id="3.90.70.130">
    <property type="match status" value="1"/>
</dbReference>
<dbReference type="Pfam" id="PF07910">
    <property type="entry name" value="Peptidase_C78"/>
    <property type="match status" value="1"/>
</dbReference>
<dbReference type="PANTHER" id="PTHR48153">
    <property type="entry name" value="UFM1-SPECIFIC PROTEASE 2"/>
    <property type="match status" value="1"/>
</dbReference>
<evidence type="ECO:0000259" key="2">
    <source>
        <dbReference type="Pfam" id="PF07910"/>
    </source>
</evidence>
<reference evidence="3 4" key="1">
    <citation type="submission" date="2020-04" db="EMBL/GenBank/DDBJ databases">
        <title>Perkinsus chesapeaki whole genome sequence.</title>
        <authorList>
            <person name="Bogema D.R."/>
        </authorList>
    </citation>
    <scope>NUCLEOTIDE SEQUENCE [LARGE SCALE GENOMIC DNA]</scope>
    <source>
        <strain evidence="3">ATCC PRA-425</strain>
    </source>
</reference>
<gene>
    <name evidence="3" type="primary">UFSP2</name>
    <name evidence="3" type="ORF">FOL47_002405</name>
</gene>
<evidence type="ECO:0000313" key="4">
    <source>
        <dbReference type="Proteomes" id="UP000591131"/>
    </source>
</evidence>
<organism evidence="3 4">
    <name type="scientific">Perkinsus chesapeaki</name>
    <name type="common">Clam parasite</name>
    <name type="synonym">Perkinsus andrewsi</name>
    <dbReference type="NCBI Taxonomy" id="330153"/>
    <lineage>
        <taxon>Eukaryota</taxon>
        <taxon>Sar</taxon>
        <taxon>Alveolata</taxon>
        <taxon>Perkinsozoa</taxon>
        <taxon>Perkinsea</taxon>
        <taxon>Perkinsida</taxon>
        <taxon>Perkinsidae</taxon>
        <taxon>Perkinsus</taxon>
    </lineage>
</organism>
<feature type="domain" description="UFSP1/2/DUB catalytic" evidence="2">
    <location>
        <begin position="331"/>
        <end position="504"/>
    </location>
</feature>
<comment type="caution">
    <text evidence="3">The sequence shown here is derived from an EMBL/GenBank/DDBJ whole genome shotgun (WGS) entry which is preliminary data.</text>
</comment>